<evidence type="ECO:0000256" key="1">
    <source>
        <dbReference type="ARBA" id="ARBA00006500"/>
    </source>
</evidence>
<dbReference type="GO" id="GO:0000036">
    <property type="term" value="F:acyl carrier activity"/>
    <property type="evidence" value="ECO:0007669"/>
    <property type="project" value="TreeGrafter"/>
</dbReference>
<evidence type="ECO:0000313" key="10">
    <source>
        <dbReference type="EMBL" id="MDN6900765.1"/>
    </source>
</evidence>
<organism evidence="10 11">
    <name type="scientific">Oenococcus sicerae</name>
    <dbReference type="NCBI Taxonomy" id="2203724"/>
    <lineage>
        <taxon>Bacteria</taxon>
        <taxon>Bacillati</taxon>
        <taxon>Bacillota</taxon>
        <taxon>Bacilli</taxon>
        <taxon>Lactobacillales</taxon>
        <taxon>Lactobacillaceae</taxon>
        <taxon>Oenococcus</taxon>
    </lineage>
</organism>
<dbReference type="AlphaFoldDB" id="A0AAJ1RD32"/>
<dbReference type="InterPro" id="IPR049427">
    <property type="entry name" value="Acyl-ACP_TE_C"/>
</dbReference>
<evidence type="ECO:0000256" key="2">
    <source>
        <dbReference type="ARBA" id="ARBA00022516"/>
    </source>
</evidence>
<dbReference type="PANTHER" id="PTHR31727:SF6">
    <property type="entry name" value="OLEOYL-ACYL CARRIER PROTEIN THIOESTERASE 1, CHLOROPLASTIC"/>
    <property type="match status" value="1"/>
</dbReference>
<evidence type="ECO:0000256" key="5">
    <source>
        <dbReference type="ARBA" id="ARBA00022946"/>
    </source>
</evidence>
<keyword evidence="7" id="KW-0275">Fatty acid biosynthesis</keyword>
<dbReference type="GO" id="GO:0016297">
    <property type="term" value="F:fatty acyl-[ACP] hydrolase activity"/>
    <property type="evidence" value="ECO:0007669"/>
    <property type="project" value="InterPro"/>
</dbReference>
<reference evidence="10" key="1">
    <citation type="submission" date="2019-01" db="EMBL/GenBank/DDBJ databases">
        <title>Oenococcus sicerae UCMA17102.</title>
        <authorList>
            <person name="Cousin F.J."/>
            <person name="Le Guellec R."/>
            <person name="Cretenet M."/>
        </authorList>
    </citation>
    <scope>NUCLEOTIDE SEQUENCE</scope>
    <source>
        <strain evidence="10">UCMA17102</strain>
    </source>
</reference>
<feature type="domain" description="Acyl-ACP thioesterase N-terminal hotdog" evidence="8">
    <location>
        <begin position="4"/>
        <end position="130"/>
    </location>
</feature>
<accession>A0AAJ1RD32</accession>
<dbReference type="Proteomes" id="UP001167919">
    <property type="component" value="Unassembled WGS sequence"/>
</dbReference>
<dbReference type="PANTHER" id="PTHR31727">
    <property type="entry name" value="OLEOYL-ACYL CARRIER PROTEIN THIOESTERASE 1, CHLOROPLASTIC"/>
    <property type="match status" value="1"/>
</dbReference>
<evidence type="ECO:0000313" key="11">
    <source>
        <dbReference type="Proteomes" id="UP001167919"/>
    </source>
</evidence>
<keyword evidence="6" id="KW-0443">Lipid metabolism</keyword>
<dbReference type="SUPFAM" id="SSF54637">
    <property type="entry name" value="Thioesterase/thiol ester dehydrase-isomerase"/>
    <property type="match status" value="2"/>
</dbReference>
<dbReference type="InterPro" id="IPR002864">
    <property type="entry name" value="Acyl-ACP_thioesterase_NHD"/>
</dbReference>
<evidence type="ECO:0000256" key="3">
    <source>
        <dbReference type="ARBA" id="ARBA00022801"/>
    </source>
</evidence>
<evidence type="ECO:0000256" key="6">
    <source>
        <dbReference type="ARBA" id="ARBA00023098"/>
    </source>
</evidence>
<feature type="domain" description="Acyl-ACP thioesterase-like C-terminal" evidence="9">
    <location>
        <begin position="159"/>
        <end position="246"/>
    </location>
</feature>
<evidence type="ECO:0000259" key="9">
    <source>
        <dbReference type="Pfam" id="PF20791"/>
    </source>
</evidence>
<dbReference type="InterPro" id="IPR029069">
    <property type="entry name" value="HotDog_dom_sf"/>
</dbReference>
<dbReference type="EMBL" id="SDWY01000003">
    <property type="protein sequence ID" value="MDN6900765.1"/>
    <property type="molecule type" value="Genomic_DNA"/>
</dbReference>
<sequence length="249" mass="28412">MSKIYSENLCVRDFYCDRSGKLSLPMIAELAISASIQQTSELGIGMEELQAAGRGWVLLQYDIKIDRRPAVGEQIQVTTEPIRSNQFFALRNFDFYDLSGKCLIHIASLWAMIDLKRRRLVSLDQRFIKPLNTTSVERLEKLTSPTILDRSAQGNSIAAEELKPTYFDIDTNQHVNNSNYLRYFLIPVAADFMFSHEPKRIIIKYNKEIRLDQIVVSKVQFTGPLHSVHEIASNALVNATAEIEWAEAQ</sequence>
<name>A0AAJ1RD32_9LACO</name>
<evidence type="ECO:0000256" key="4">
    <source>
        <dbReference type="ARBA" id="ARBA00022832"/>
    </source>
</evidence>
<dbReference type="CDD" id="cd00586">
    <property type="entry name" value="4HBT"/>
    <property type="match status" value="1"/>
</dbReference>
<keyword evidence="4" id="KW-0276">Fatty acid metabolism</keyword>
<dbReference type="Gene3D" id="3.10.129.10">
    <property type="entry name" value="Hotdog Thioesterase"/>
    <property type="match status" value="1"/>
</dbReference>
<keyword evidence="5" id="KW-0809">Transit peptide</keyword>
<comment type="similarity">
    <text evidence="1">Belongs to the acyl-ACP thioesterase family.</text>
</comment>
<keyword evidence="3" id="KW-0378">Hydrolase</keyword>
<dbReference type="InterPro" id="IPR045023">
    <property type="entry name" value="FATA/B"/>
</dbReference>
<proteinExistence type="inferred from homology"/>
<evidence type="ECO:0000256" key="7">
    <source>
        <dbReference type="ARBA" id="ARBA00023160"/>
    </source>
</evidence>
<protein>
    <submittedName>
        <fullName evidence="10">Acyl-ACP thioesterase</fullName>
    </submittedName>
</protein>
<comment type="caution">
    <text evidence="10">The sequence shown here is derived from an EMBL/GenBank/DDBJ whole genome shotgun (WGS) entry which is preliminary data.</text>
</comment>
<dbReference type="Pfam" id="PF20791">
    <property type="entry name" value="Acyl-ACP_TE_C"/>
    <property type="match status" value="1"/>
</dbReference>
<evidence type="ECO:0000259" key="8">
    <source>
        <dbReference type="Pfam" id="PF01643"/>
    </source>
</evidence>
<dbReference type="Pfam" id="PF01643">
    <property type="entry name" value="Acyl-ACP_TE"/>
    <property type="match status" value="1"/>
</dbReference>
<keyword evidence="2" id="KW-0444">Lipid biosynthesis</keyword>
<gene>
    <name evidence="10" type="ORF">EVC35_07070</name>
</gene>
<dbReference type="RefSeq" id="WP_336622564.1">
    <property type="nucleotide sequence ID" value="NZ_SDWY01000003.1"/>
</dbReference>